<proteinExistence type="predicted"/>
<dbReference type="Proteomes" id="UP000694548">
    <property type="component" value="Chromosome sgr17"/>
</dbReference>
<dbReference type="PANTHER" id="PTHR35971:SF5">
    <property type="entry name" value="OBSCURIN LIKE CYTOSKELETAL ADAPTOR 1"/>
    <property type="match status" value="1"/>
</dbReference>
<evidence type="ECO:0000313" key="7">
    <source>
        <dbReference type="Proteomes" id="UP000694548"/>
    </source>
</evidence>
<dbReference type="PROSITE" id="PS50835">
    <property type="entry name" value="IG_LIKE"/>
    <property type="match status" value="1"/>
</dbReference>
<reference evidence="6" key="2">
    <citation type="submission" date="2025-08" db="UniProtKB">
        <authorList>
            <consortium name="Ensembl"/>
        </authorList>
    </citation>
    <scope>IDENTIFICATION</scope>
</reference>
<reference evidence="6" key="1">
    <citation type="submission" date="2014-08" db="EMBL/GenBank/DDBJ databases">
        <authorList>
            <person name="Senf B."/>
            <person name="Petzold A."/>
            <person name="Downie B.R."/>
            <person name="Koch P."/>
            <person name="Platzer M."/>
        </authorList>
    </citation>
    <scope>NUCLEOTIDE SEQUENCE [LARGE SCALE GENOMIC DNA]</scope>
    <source>
        <strain evidence="6">GRZ</strain>
    </source>
</reference>
<dbReference type="Pfam" id="PF07679">
    <property type="entry name" value="I-set"/>
    <property type="match status" value="1"/>
</dbReference>
<dbReference type="InterPro" id="IPR003599">
    <property type="entry name" value="Ig_sub"/>
</dbReference>
<evidence type="ECO:0000259" key="5">
    <source>
        <dbReference type="PROSITE" id="PS50835"/>
    </source>
</evidence>
<evidence type="ECO:0000313" key="6">
    <source>
        <dbReference type="Ensembl" id="ENSNFUP00015054861.1"/>
    </source>
</evidence>
<dbReference type="GO" id="GO:0005737">
    <property type="term" value="C:cytoplasm"/>
    <property type="evidence" value="ECO:0007669"/>
    <property type="project" value="UniProtKB-SubCell"/>
</dbReference>
<name>A0A8C6Q7C2_NOTFU</name>
<dbReference type="InterPro" id="IPR036179">
    <property type="entry name" value="Ig-like_dom_sf"/>
</dbReference>
<accession>A0A8C6Q7C2</accession>
<dbReference type="InterPro" id="IPR013783">
    <property type="entry name" value="Ig-like_fold"/>
</dbReference>
<feature type="domain" description="Ig-like" evidence="5">
    <location>
        <begin position="11"/>
        <end position="82"/>
    </location>
</feature>
<dbReference type="GeneTree" id="ENSGT00940000154756"/>
<evidence type="ECO:0000256" key="4">
    <source>
        <dbReference type="ARBA" id="ARBA00023157"/>
    </source>
</evidence>
<dbReference type="Ensembl" id="ENSNFUT00015057174.1">
    <property type="protein sequence ID" value="ENSNFUP00015054861.1"/>
    <property type="gene ID" value="ENSNFUG00015025432.1"/>
</dbReference>
<keyword evidence="4" id="KW-1015">Disulfide bond</keyword>
<dbReference type="InterPro" id="IPR052385">
    <property type="entry name" value="Obscurin/Obscurin-like_Reg"/>
</dbReference>
<dbReference type="Gene3D" id="2.60.40.10">
    <property type="entry name" value="Immunoglobulins"/>
    <property type="match status" value="1"/>
</dbReference>
<keyword evidence="3" id="KW-0597">Phosphoprotein</keyword>
<protein>
    <recommendedName>
        <fullName evidence="5">Ig-like domain-containing protein</fullName>
    </recommendedName>
</protein>
<dbReference type="InterPro" id="IPR013098">
    <property type="entry name" value="Ig_I-set"/>
</dbReference>
<dbReference type="PANTHER" id="PTHR35971">
    <property type="entry name" value="SI:DKEY-31G6.6"/>
    <property type="match status" value="1"/>
</dbReference>
<dbReference type="FunFam" id="2.60.40.10:FF:000228">
    <property type="entry name" value="obscurin isoform X4"/>
    <property type="match status" value="1"/>
</dbReference>
<dbReference type="SMART" id="SM00408">
    <property type="entry name" value="IGc2"/>
    <property type="match status" value="1"/>
</dbReference>
<organism evidence="6 7">
    <name type="scientific">Nothobranchius furzeri</name>
    <name type="common">Turquoise killifish</name>
    <dbReference type="NCBI Taxonomy" id="105023"/>
    <lineage>
        <taxon>Eukaryota</taxon>
        <taxon>Metazoa</taxon>
        <taxon>Chordata</taxon>
        <taxon>Craniata</taxon>
        <taxon>Vertebrata</taxon>
        <taxon>Euteleostomi</taxon>
        <taxon>Actinopterygii</taxon>
        <taxon>Neopterygii</taxon>
        <taxon>Teleostei</taxon>
        <taxon>Neoteleostei</taxon>
        <taxon>Acanthomorphata</taxon>
        <taxon>Ovalentaria</taxon>
        <taxon>Atherinomorphae</taxon>
        <taxon>Cyprinodontiformes</taxon>
        <taxon>Nothobranchiidae</taxon>
        <taxon>Nothobranchius</taxon>
    </lineage>
</organism>
<evidence type="ECO:0000256" key="2">
    <source>
        <dbReference type="ARBA" id="ARBA00022490"/>
    </source>
</evidence>
<dbReference type="InterPro" id="IPR003598">
    <property type="entry name" value="Ig_sub2"/>
</dbReference>
<dbReference type="InterPro" id="IPR007110">
    <property type="entry name" value="Ig-like_dom"/>
</dbReference>
<comment type="subcellular location">
    <subcellularLocation>
        <location evidence="1">Cytoplasm</location>
    </subcellularLocation>
</comment>
<evidence type="ECO:0000256" key="1">
    <source>
        <dbReference type="ARBA" id="ARBA00004496"/>
    </source>
</evidence>
<keyword evidence="2" id="KW-0963">Cytoplasm</keyword>
<dbReference type="AlphaFoldDB" id="A0A8C6Q7C2"/>
<dbReference type="SMART" id="SM00409">
    <property type="entry name" value="IG"/>
    <property type="match status" value="1"/>
</dbReference>
<keyword evidence="7" id="KW-1185">Reference proteome</keyword>
<reference evidence="6" key="3">
    <citation type="submission" date="2025-09" db="UniProtKB">
        <authorList>
            <consortium name="Ensembl"/>
        </authorList>
    </citation>
    <scope>IDENTIFICATION</scope>
</reference>
<sequence length="169" mass="19338">KTAGRSANLPPSFKVLLTNQEVREGNSLVLHCELNKPAPSVEWRKGGEILRNGDKYQMRKKDLQVEMKISDLTVEDSGDYTCLCGEQRTAARIDVIGEFIYLIISFSSVFRLINYFKQKCTFNLLFFYLSPKTWERLNLLSNRHSHSITCTSEGYQSTCNNWGCLILSV</sequence>
<dbReference type="SUPFAM" id="SSF48726">
    <property type="entry name" value="Immunoglobulin"/>
    <property type="match status" value="1"/>
</dbReference>
<evidence type="ECO:0000256" key="3">
    <source>
        <dbReference type="ARBA" id="ARBA00022553"/>
    </source>
</evidence>